<reference evidence="2 3" key="1">
    <citation type="submission" date="2021-03" db="EMBL/GenBank/DDBJ databases">
        <title>Sneathiella sp. CAU 1612 isolated from Kang Won-do.</title>
        <authorList>
            <person name="Kim W."/>
        </authorList>
    </citation>
    <scope>NUCLEOTIDE SEQUENCE [LARGE SCALE GENOMIC DNA]</scope>
    <source>
        <strain evidence="2 3">CAU 1612</strain>
    </source>
</reference>
<name>A0ABS3F2Z4_9PROT</name>
<accession>A0ABS3F2Z4</accession>
<feature type="domain" description="Thioesterase" evidence="1">
    <location>
        <begin position="49"/>
        <end position="119"/>
    </location>
</feature>
<evidence type="ECO:0000259" key="1">
    <source>
        <dbReference type="Pfam" id="PF03061"/>
    </source>
</evidence>
<dbReference type="SUPFAM" id="SSF54637">
    <property type="entry name" value="Thioesterase/thiol ester dehydrase-isomerase"/>
    <property type="match status" value="1"/>
</dbReference>
<keyword evidence="3" id="KW-1185">Reference proteome</keyword>
<dbReference type="Proteomes" id="UP000664761">
    <property type="component" value="Unassembled WGS sequence"/>
</dbReference>
<dbReference type="PANTHER" id="PTHR43240">
    <property type="entry name" value="1,4-DIHYDROXY-2-NAPHTHOYL-COA THIOESTERASE 1"/>
    <property type="match status" value="1"/>
</dbReference>
<organism evidence="2 3">
    <name type="scientific">Sneathiella sedimenti</name>
    <dbReference type="NCBI Taxonomy" id="2816034"/>
    <lineage>
        <taxon>Bacteria</taxon>
        <taxon>Pseudomonadati</taxon>
        <taxon>Pseudomonadota</taxon>
        <taxon>Alphaproteobacteria</taxon>
        <taxon>Sneathiellales</taxon>
        <taxon>Sneathiellaceae</taxon>
        <taxon>Sneathiella</taxon>
    </lineage>
</organism>
<dbReference type="RefSeq" id="WP_207041335.1">
    <property type="nucleotide sequence ID" value="NZ_JAFLNC010000001.1"/>
</dbReference>
<evidence type="ECO:0000313" key="2">
    <source>
        <dbReference type="EMBL" id="MBO0332292.1"/>
    </source>
</evidence>
<sequence length="136" mass="14917">MTSSSIPEGFLPFASRGRFTEKIGPLYYKPDGDSIIYGFLAEEGHTNGNGVIHGGMLISFLDEALGQIIWRALDKQRCATISLNCNFVASAKPGDWIETRAEISRKGMAVVFVRGELQVRGERILAADGIWKIIGK</sequence>
<comment type="caution">
    <text evidence="2">The sequence shown here is derived from an EMBL/GenBank/DDBJ whole genome shotgun (WGS) entry which is preliminary data.</text>
</comment>
<dbReference type="Gene3D" id="3.10.129.10">
    <property type="entry name" value="Hotdog Thioesterase"/>
    <property type="match status" value="1"/>
</dbReference>
<dbReference type="Pfam" id="PF03061">
    <property type="entry name" value="4HBT"/>
    <property type="match status" value="1"/>
</dbReference>
<proteinExistence type="predicted"/>
<dbReference type="InterPro" id="IPR006683">
    <property type="entry name" value="Thioestr_dom"/>
</dbReference>
<gene>
    <name evidence="2" type="ORF">J0X12_01610</name>
</gene>
<evidence type="ECO:0000313" key="3">
    <source>
        <dbReference type="Proteomes" id="UP000664761"/>
    </source>
</evidence>
<dbReference type="InterPro" id="IPR029069">
    <property type="entry name" value="HotDog_dom_sf"/>
</dbReference>
<dbReference type="CDD" id="cd03443">
    <property type="entry name" value="PaaI_thioesterase"/>
    <property type="match status" value="1"/>
</dbReference>
<protein>
    <submittedName>
        <fullName evidence="2">PaaI family thioesterase</fullName>
    </submittedName>
</protein>
<dbReference type="EMBL" id="JAFLNC010000001">
    <property type="protein sequence ID" value="MBO0332292.1"/>
    <property type="molecule type" value="Genomic_DNA"/>
</dbReference>